<comment type="caution">
    <text evidence="1">The sequence shown here is derived from an EMBL/GenBank/DDBJ whole genome shotgun (WGS) entry which is preliminary data.</text>
</comment>
<dbReference type="STRING" id="1459.AF332_20440"/>
<evidence type="ECO:0000313" key="2">
    <source>
        <dbReference type="Proteomes" id="UP000037109"/>
    </source>
</evidence>
<dbReference type="InterPro" id="IPR027417">
    <property type="entry name" value="P-loop_NTPase"/>
</dbReference>
<dbReference type="EMBL" id="LGUF01000007">
    <property type="protein sequence ID" value="KON88925.1"/>
    <property type="molecule type" value="Genomic_DNA"/>
</dbReference>
<reference evidence="2" key="1">
    <citation type="submission" date="2015-07" db="EMBL/GenBank/DDBJ databases">
        <title>Fjat-10036 dsm4.</title>
        <authorList>
            <person name="Liu B."/>
            <person name="Wang J."/>
            <person name="Zhu Y."/>
            <person name="Liu G."/>
            <person name="Chen Q."/>
            <person name="Chen Z."/>
            <person name="Lan J."/>
            <person name="Che J."/>
            <person name="Ge C."/>
            <person name="Shi H."/>
            <person name="Pan Z."/>
            <person name="Liu X."/>
        </authorList>
    </citation>
    <scope>NUCLEOTIDE SEQUENCE [LARGE SCALE GENOMIC DNA]</scope>
    <source>
        <strain evidence="2">DSM 4</strain>
    </source>
</reference>
<proteinExistence type="predicted"/>
<accession>A0A0M0GG78</accession>
<evidence type="ECO:0000313" key="1">
    <source>
        <dbReference type="EMBL" id="KON88925.1"/>
    </source>
</evidence>
<dbReference type="OrthoDB" id="1749414at2"/>
<dbReference type="SUPFAM" id="SSF52540">
    <property type="entry name" value="P-loop containing nucleoside triphosphate hydrolases"/>
    <property type="match status" value="1"/>
</dbReference>
<sequence>MKTIKLSKYFKIVRPEYIFIKLTPNNSIRNQTTHKLAKAIASLHKNLIQNINKEEVKLVKALGKEFLLGTQFSFEMNSKVSFLVYIEKKKIEFYFIAPKHHYSFIKEKIGDVWTNITVTEVEQLPMFSDDAAMYQMVYKKEDALSLATDRRNSDLLHSKLNVVDVLEEGDKAGIFYNFMPASQFSWRSSYENTINKVKRNLPTDRNKVGISYCFKLAIGILSSITDGIGEALGGENKSKKGIDSINILEQTLERLNGGKKINESTRKKATATVIDTQIVVISESSDKLRQRNSARSLAQSFETITDDNKLISKSVKPFNYTDYKIKAEVNKIGDEEAQNFLSLAGRDILEKYNFIEKVETQETEVPEDLRMGVMRIGTSTYRGNKQDAFLSTDKEFKYLSLILIGPNRAGKSTLIGNLAFDSVKVGECTIIFDYIGNCELSEEVAALFSKEKVLNVECNDFEKLQGLGYNEVEVTADPFIQYDNAKKQTTQLMTLVNSINSADTHLSPKMERYLTSAALIVFISGGSIRDVFQVLQNHNARHQFLIKVSKSQYENLEEYMMSLDELDDYDKDGNIQGTKLNLIVGIIDRLNKLKSNTYMELMLKKSTANNFNLVEEMQKSQLICFKMPEHMFTTDNEKDVYCTYWITKIWMALQMRKMKYKNNRDEMTKVNLVIDELYQVESTEKFLTTKLSRLPKFNIKPIISCHYLNQIKTIRPELRSASASYMLIAGCDKENFKELQDELKPFELEDLMQLKRFHSLNLIKNKDGYGRFITKLPAPVSCKLEEVSNGN</sequence>
<keyword evidence="2" id="KW-1185">Reference proteome</keyword>
<dbReference type="RefSeq" id="WP_053436310.1">
    <property type="nucleotide sequence ID" value="NZ_LGUF01000007.1"/>
</dbReference>
<name>A0A0M0GG78_SPOGL</name>
<dbReference type="AlphaFoldDB" id="A0A0M0GG78"/>
<dbReference type="PATRIC" id="fig|1459.3.peg.4511"/>
<gene>
    <name evidence="1" type="ORF">AF332_20440</name>
</gene>
<organism evidence="1 2">
    <name type="scientific">Sporosarcina globispora</name>
    <name type="common">Bacillus globisporus</name>
    <dbReference type="NCBI Taxonomy" id="1459"/>
    <lineage>
        <taxon>Bacteria</taxon>
        <taxon>Bacillati</taxon>
        <taxon>Bacillota</taxon>
        <taxon>Bacilli</taxon>
        <taxon>Bacillales</taxon>
        <taxon>Caryophanaceae</taxon>
        <taxon>Sporosarcina</taxon>
    </lineage>
</organism>
<protein>
    <submittedName>
        <fullName evidence="1">Uncharacterized protein</fullName>
    </submittedName>
</protein>
<dbReference type="Proteomes" id="UP000037109">
    <property type="component" value="Unassembled WGS sequence"/>
</dbReference>